<gene>
    <name evidence="3" type="ORF">GC250_05090</name>
</gene>
<dbReference type="Gene3D" id="3.30.465.10">
    <property type="match status" value="1"/>
</dbReference>
<feature type="domain" description="FAD-binding PCMH-type" evidence="2">
    <location>
        <begin position="6"/>
        <end position="177"/>
    </location>
</feature>
<comment type="caution">
    <text evidence="3">The sequence shown here is derived from an EMBL/GenBank/DDBJ whole genome shotgun (WGS) entry which is preliminary data.</text>
</comment>
<dbReference type="EMBL" id="WGGD01000005">
    <property type="protein sequence ID" value="MUN28824.1"/>
    <property type="molecule type" value="Genomic_DNA"/>
</dbReference>
<evidence type="ECO:0000256" key="1">
    <source>
        <dbReference type="ARBA" id="ARBA00008000"/>
    </source>
</evidence>
<dbReference type="PANTHER" id="PTHR11748">
    <property type="entry name" value="D-LACTATE DEHYDROGENASE"/>
    <property type="match status" value="1"/>
</dbReference>
<dbReference type="InterPro" id="IPR036318">
    <property type="entry name" value="FAD-bd_PCMH-like_sf"/>
</dbReference>
<dbReference type="AlphaFoldDB" id="A0A6A9QJI4"/>
<dbReference type="InterPro" id="IPR016166">
    <property type="entry name" value="FAD-bd_PCMH"/>
</dbReference>
<dbReference type="GO" id="GO:1903457">
    <property type="term" value="P:lactate catabolic process"/>
    <property type="evidence" value="ECO:0007669"/>
    <property type="project" value="TreeGrafter"/>
</dbReference>
<protein>
    <submittedName>
        <fullName evidence="3">FAD-binding protein</fullName>
    </submittedName>
</protein>
<accession>A0A6A9QJI4</accession>
<dbReference type="InterPro" id="IPR016169">
    <property type="entry name" value="FAD-bd_PCMH_sub2"/>
</dbReference>
<proteinExistence type="inferred from homology"/>
<dbReference type="Proteomes" id="UP000470772">
    <property type="component" value="Unassembled WGS sequence"/>
</dbReference>
<dbReference type="SUPFAM" id="SSF56176">
    <property type="entry name" value="FAD-binding/transporter-associated domain-like"/>
    <property type="match status" value="1"/>
</dbReference>
<evidence type="ECO:0000313" key="4">
    <source>
        <dbReference type="Proteomes" id="UP000470772"/>
    </source>
</evidence>
<dbReference type="GO" id="GO:0004458">
    <property type="term" value="F:D-lactate dehydrogenase (cytochrome) activity"/>
    <property type="evidence" value="ECO:0007669"/>
    <property type="project" value="TreeGrafter"/>
</dbReference>
<organism evidence="3 4">
    <name type="scientific">Sulfuracidifex metallicus DSM 6482 = JCM 9184</name>
    <dbReference type="NCBI Taxonomy" id="523847"/>
    <lineage>
        <taxon>Archaea</taxon>
        <taxon>Thermoproteota</taxon>
        <taxon>Thermoprotei</taxon>
        <taxon>Sulfolobales</taxon>
        <taxon>Sulfolobaceae</taxon>
        <taxon>Sulfuracidifex</taxon>
    </lineage>
</organism>
<keyword evidence="4" id="KW-1185">Reference proteome</keyword>
<sequence length="302" mass="33566">MKLFKNTLSNIQILEPFTYEEVSRVFTEASKEKRKISVRGLDSNRLKMDADEVLSLRNIKGILEFSEADQYVKVRAGTSFEELQSFLFSKGYMIPHMYWGSVGGLFSLNLPSPYSTWFGLPKDILLGATISTGLGEIIRSGGVTTKFSSGYKIWKVLSGSLGKLGVYLDVTIKVIKRPESIKVVKVDPKDSFKLAVSGKRPWGVICDSLSEEIQCYAVFGGFKDAVNEVTRDYSESTKGMPFLKSTFILNSRLGDELTLLSRVRGLAFLGTGTILADREVPLRLTRSFEILKKALDPASVLV</sequence>
<comment type="similarity">
    <text evidence="1">Belongs to the FAD-binding oxidoreductase/transferase type 4 family.</text>
</comment>
<dbReference type="PROSITE" id="PS51387">
    <property type="entry name" value="FAD_PCMH"/>
    <property type="match status" value="1"/>
</dbReference>
<dbReference type="GO" id="GO:0071949">
    <property type="term" value="F:FAD binding"/>
    <property type="evidence" value="ECO:0007669"/>
    <property type="project" value="InterPro"/>
</dbReference>
<name>A0A6A9QJI4_SULME</name>
<dbReference type="InterPro" id="IPR006094">
    <property type="entry name" value="Oxid_FAD_bind_N"/>
</dbReference>
<reference evidence="3 4" key="1">
    <citation type="submission" date="2019-10" db="EMBL/GenBank/DDBJ databases">
        <title>Sequencing and Assembly of Multiple Reported Metal-Biooxidizing Members of the Extremely Thermoacidophilic Archaeal Family Sulfolobaceae.</title>
        <authorList>
            <person name="Counts J.A."/>
            <person name="Kelly R.M."/>
        </authorList>
    </citation>
    <scope>NUCLEOTIDE SEQUENCE [LARGE SCALE GENOMIC DNA]</scope>
    <source>
        <strain evidence="3 4">DSM 6482</strain>
    </source>
</reference>
<evidence type="ECO:0000259" key="2">
    <source>
        <dbReference type="PROSITE" id="PS51387"/>
    </source>
</evidence>
<dbReference type="GO" id="GO:0008720">
    <property type="term" value="F:D-lactate dehydrogenase (NAD+) activity"/>
    <property type="evidence" value="ECO:0007669"/>
    <property type="project" value="TreeGrafter"/>
</dbReference>
<evidence type="ECO:0000313" key="3">
    <source>
        <dbReference type="EMBL" id="MUN28824.1"/>
    </source>
</evidence>
<dbReference type="PANTHER" id="PTHR11748:SF111">
    <property type="entry name" value="D-LACTATE DEHYDROGENASE, MITOCHONDRIAL-RELATED"/>
    <property type="match status" value="1"/>
</dbReference>
<dbReference type="Pfam" id="PF01565">
    <property type="entry name" value="FAD_binding_4"/>
    <property type="match status" value="1"/>
</dbReference>